<dbReference type="STRING" id="1117707.VQ7734_00228"/>
<evidence type="ECO:0000259" key="23">
    <source>
        <dbReference type="PROSITE" id="PS50110"/>
    </source>
</evidence>
<dbReference type="PROSITE" id="PS50110">
    <property type="entry name" value="RESPONSE_REGULATORY"/>
    <property type="match status" value="2"/>
</dbReference>
<dbReference type="CDD" id="cd00082">
    <property type="entry name" value="HisKA"/>
    <property type="match status" value="1"/>
</dbReference>
<evidence type="ECO:0000256" key="17">
    <source>
        <dbReference type="ARBA" id="ARBA00068150"/>
    </source>
</evidence>
<reference evidence="28" key="1">
    <citation type="submission" date="2016-12" db="EMBL/GenBank/DDBJ databases">
        <authorList>
            <person name="Rodrigo-Torres L."/>
            <person name="Arahal R.D."/>
            <person name="Lucena T."/>
        </authorList>
    </citation>
    <scope>NUCLEOTIDE SEQUENCE [LARGE SCALE GENOMIC DNA]</scope>
</reference>
<dbReference type="InterPro" id="IPR013767">
    <property type="entry name" value="PAS_fold"/>
</dbReference>
<evidence type="ECO:0000256" key="3">
    <source>
        <dbReference type="ARBA" id="ARBA00012438"/>
    </source>
</evidence>
<dbReference type="SMART" id="SM00448">
    <property type="entry name" value="REC"/>
    <property type="match status" value="2"/>
</dbReference>
<evidence type="ECO:0000256" key="16">
    <source>
        <dbReference type="ARBA" id="ARBA00064003"/>
    </source>
</evidence>
<keyword evidence="10" id="KW-0378">Hydrolase</keyword>
<keyword evidence="28" id="KW-1185">Reference proteome</keyword>
<dbReference type="InterPro" id="IPR005467">
    <property type="entry name" value="His_kinase_dom"/>
</dbReference>
<dbReference type="PROSITE" id="PS50109">
    <property type="entry name" value="HIS_KIN"/>
    <property type="match status" value="1"/>
</dbReference>
<organism evidence="27 28">
    <name type="scientific">Vibrio quintilis</name>
    <dbReference type="NCBI Taxonomy" id="1117707"/>
    <lineage>
        <taxon>Bacteria</taxon>
        <taxon>Pseudomonadati</taxon>
        <taxon>Pseudomonadota</taxon>
        <taxon>Gammaproteobacteria</taxon>
        <taxon>Vibrionales</taxon>
        <taxon>Vibrionaceae</taxon>
        <taxon>Vibrio</taxon>
    </lineage>
</organism>
<dbReference type="Gene3D" id="1.20.120.160">
    <property type="entry name" value="HPT domain"/>
    <property type="match status" value="1"/>
</dbReference>
<dbReference type="SMART" id="SM00388">
    <property type="entry name" value="HisKA"/>
    <property type="match status" value="1"/>
</dbReference>
<dbReference type="CDD" id="cd16922">
    <property type="entry name" value="HATPase_EvgS-ArcB-TorS-like"/>
    <property type="match status" value="1"/>
</dbReference>
<feature type="domain" description="Response regulatory" evidence="23">
    <location>
        <begin position="591"/>
        <end position="708"/>
    </location>
</feature>
<evidence type="ECO:0000256" key="13">
    <source>
        <dbReference type="ARBA" id="ARBA00023012"/>
    </source>
</evidence>
<name>A0A1M7YPH5_9VIBR</name>
<dbReference type="NCBIfam" id="TIGR00229">
    <property type="entry name" value="sensory_box"/>
    <property type="match status" value="2"/>
</dbReference>
<dbReference type="SUPFAM" id="SSF52172">
    <property type="entry name" value="CheY-like"/>
    <property type="match status" value="2"/>
</dbReference>
<dbReference type="GO" id="GO:0016787">
    <property type="term" value="F:hydrolase activity"/>
    <property type="evidence" value="ECO:0007669"/>
    <property type="project" value="UniProtKB-KW"/>
</dbReference>
<dbReference type="PANTHER" id="PTHR45339:SF1">
    <property type="entry name" value="HYBRID SIGNAL TRANSDUCTION HISTIDINE KINASE J"/>
    <property type="match status" value="1"/>
</dbReference>
<comment type="subunit">
    <text evidence="16">At low DSF concentrations, interacts with RpfF.</text>
</comment>
<dbReference type="Pfam" id="PF00512">
    <property type="entry name" value="HisKA"/>
    <property type="match status" value="1"/>
</dbReference>
<keyword evidence="14 21" id="KW-0472">Membrane</keyword>
<evidence type="ECO:0000256" key="9">
    <source>
        <dbReference type="ARBA" id="ARBA00022777"/>
    </source>
</evidence>
<evidence type="ECO:0000259" key="22">
    <source>
        <dbReference type="PROSITE" id="PS50109"/>
    </source>
</evidence>
<dbReference type="Pfam" id="PF13426">
    <property type="entry name" value="PAS_9"/>
    <property type="match status" value="1"/>
</dbReference>
<dbReference type="Gene3D" id="3.30.450.20">
    <property type="entry name" value="PAS domain"/>
    <property type="match status" value="2"/>
</dbReference>
<dbReference type="CDD" id="cd00088">
    <property type="entry name" value="HPT"/>
    <property type="match status" value="1"/>
</dbReference>
<keyword evidence="8" id="KW-0547">Nucleotide-binding</keyword>
<dbReference type="GO" id="GO:0005886">
    <property type="term" value="C:plasma membrane"/>
    <property type="evidence" value="ECO:0007669"/>
    <property type="project" value="UniProtKB-SubCell"/>
</dbReference>
<evidence type="ECO:0000256" key="21">
    <source>
        <dbReference type="SAM" id="Phobius"/>
    </source>
</evidence>
<dbReference type="Gene3D" id="3.30.565.10">
    <property type="entry name" value="Histidine kinase-like ATPase, C-terminal domain"/>
    <property type="match status" value="1"/>
</dbReference>
<dbReference type="InterPro" id="IPR004358">
    <property type="entry name" value="Sig_transdc_His_kin-like_C"/>
</dbReference>
<dbReference type="SMART" id="SM00091">
    <property type="entry name" value="PAS"/>
    <property type="match status" value="2"/>
</dbReference>
<dbReference type="InterPro" id="IPR000700">
    <property type="entry name" value="PAS-assoc_C"/>
</dbReference>
<dbReference type="SUPFAM" id="SSF47226">
    <property type="entry name" value="Histidine-containing phosphotransfer domain, HPT domain"/>
    <property type="match status" value="1"/>
</dbReference>
<dbReference type="GO" id="GO:0000155">
    <property type="term" value="F:phosphorelay sensor kinase activity"/>
    <property type="evidence" value="ECO:0007669"/>
    <property type="project" value="InterPro"/>
</dbReference>
<dbReference type="Pfam" id="PF00989">
    <property type="entry name" value="PAS"/>
    <property type="match status" value="1"/>
</dbReference>
<feature type="domain" description="Response regulatory" evidence="23">
    <location>
        <begin position="736"/>
        <end position="852"/>
    </location>
</feature>
<feature type="modified residue" description="4-aspartylphosphate" evidence="20">
    <location>
        <position position="785"/>
    </location>
</feature>
<comment type="subcellular location">
    <subcellularLocation>
        <location evidence="2">Cell membrane</location>
        <topology evidence="2">Multi-pass membrane protein</topology>
    </subcellularLocation>
</comment>
<keyword evidence="9 27" id="KW-0418">Kinase</keyword>
<dbReference type="FunFam" id="3.30.565.10:FF:000010">
    <property type="entry name" value="Sensor histidine kinase RcsC"/>
    <property type="match status" value="1"/>
</dbReference>
<keyword evidence="11" id="KW-0067">ATP-binding</keyword>
<dbReference type="InterPro" id="IPR000014">
    <property type="entry name" value="PAS"/>
</dbReference>
<keyword evidence="6 27" id="KW-0808">Transferase</keyword>
<dbReference type="GO" id="GO:0006355">
    <property type="term" value="P:regulation of DNA-templated transcription"/>
    <property type="evidence" value="ECO:0007669"/>
    <property type="project" value="InterPro"/>
</dbReference>
<keyword evidence="7 21" id="KW-0812">Transmembrane</keyword>
<dbReference type="SMART" id="SM00387">
    <property type="entry name" value="HATPase_c"/>
    <property type="match status" value="1"/>
</dbReference>
<evidence type="ECO:0000256" key="8">
    <source>
        <dbReference type="ARBA" id="ARBA00022741"/>
    </source>
</evidence>
<dbReference type="PANTHER" id="PTHR45339">
    <property type="entry name" value="HYBRID SIGNAL TRANSDUCTION HISTIDINE KINASE J"/>
    <property type="match status" value="1"/>
</dbReference>
<dbReference type="InterPro" id="IPR035965">
    <property type="entry name" value="PAS-like_dom_sf"/>
</dbReference>
<dbReference type="SUPFAM" id="SSF55785">
    <property type="entry name" value="PYP-like sensor domain (PAS domain)"/>
    <property type="match status" value="2"/>
</dbReference>
<evidence type="ECO:0000256" key="14">
    <source>
        <dbReference type="ARBA" id="ARBA00023136"/>
    </source>
</evidence>
<dbReference type="PROSITE" id="PS50112">
    <property type="entry name" value="PAS"/>
    <property type="match status" value="2"/>
</dbReference>
<dbReference type="InterPro" id="IPR011006">
    <property type="entry name" value="CheY-like_superfamily"/>
</dbReference>
<dbReference type="InterPro" id="IPR001789">
    <property type="entry name" value="Sig_transdc_resp-reg_receiver"/>
</dbReference>
<dbReference type="CDD" id="cd00130">
    <property type="entry name" value="PAS"/>
    <property type="match status" value="2"/>
</dbReference>
<dbReference type="EMBL" id="FRFG01000004">
    <property type="protein sequence ID" value="SHO54514.1"/>
    <property type="molecule type" value="Genomic_DNA"/>
</dbReference>
<dbReference type="Pfam" id="PF02518">
    <property type="entry name" value="HATPase_c"/>
    <property type="match status" value="1"/>
</dbReference>
<evidence type="ECO:0000256" key="18">
    <source>
        <dbReference type="ARBA" id="ARBA00070616"/>
    </source>
</evidence>
<evidence type="ECO:0000256" key="6">
    <source>
        <dbReference type="ARBA" id="ARBA00022679"/>
    </source>
</evidence>
<evidence type="ECO:0000256" key="10">
    <source>
        <dbReference type="ARBA" id="ARBA00022801"/>
    </source>
</evidence>
<evidence type="ECO:0000256" key="12">
    <source>
        <dbReference type="ARBA" id="ARBA00022989"/>
    </source>
</evidence>
<dbReference type="SMART" id="SM00086">
    <property type="entry name" value="PAC"/>
    <property type="match status" value="2"/>
</dbReference>
<evidence type="ECO:0000256" key="20">
    <source>
        <dbReference type="PROSITE-ProRule" id="PRU00169"/>
    </source>
</evidence>
<gene>
    <name evidence="27" type="primary">barA_1</name>
    <name evidence="27" type="ORF">VQ7734_00228</name>
</gene>
<dbReference type="Pfam" id="PF00072">
    <property type="entry name" value="Response_reg"/>
    <property type="match status" value="2"/>
</dbReference>
<evidence type="ECO:0000256" key="4">
    <source>
        <dbReference type="ARBA" id="ARBA00022475"/>
    </source>
</evidence>
<keyword evidence="5 20" id="KW-0597">Phosphoprotein</keyword>
<dbReference type="EC" id="2.7.13.3" evidence="3"/>
<comment type="catalytic activity">
    <reaction evidence="1">
        <text>ATP + protein L-histidine = ADP + protein N-phospho-L-histidine.</text>
        <dbReference type="EC" id="2.7.13.3"/>
    </reaction>
</comment>
<evidence type="ECO:0000259" key="26">
    <source>
        <dbReference type="PROSITE" id="PS50894"/>
    </source>
</evidence>
<dbReference type="FunFam" id="3.30.450.20:FF:000060">
    <property type="entry name" value="Sensor protein FixL"/>
    <property type="match status" value="1"/>
</dbReference>
<feature type="domain" description="PAC" evidence="25">
    <location>
        <begin position="154"/>
        <end position="204"/>
    </location>
</feature>
<evidence type="ECO:0000259" key="24">
    <source>
        <dbReference type="PROSITE" id="PS50112"/>
    </source>
</evidence>
<feature type="domain" description="PAS" evidence="24">
    <location>
        <begin position="77"/>
        <end position="130"/>
    </location>
</feature>
<keyword evidence="12 21" id="KW-1133">Transmembrane helix</keyword>
<evidence type="ECO:0000313" key="28">
    <source>
        <dbReference type="Proteomes" id="UP000184600"/>
    </source>
</evidence>
<evidence type="ECO:0000256" key="15">
    <source>
        <dbReference type="ARBA" id="ARBA00059827"/>
    </source>
</evidence>
<feature type="modified residue" description="Phosphohistidine" evidence="19">
    <location>
        <position position="926"/>
    </location>
</feature>
<feature type="modified residue" description="4-aspartylphosphate" evidence="20">
    <location>
        <position position="641"/>
    </location>
</feature>
<feature type="domain" description="HPt" evidence="26">
    <location>
        <begin position="887"/>
        <end position="988"/>
    </location>
</feature>
<dbReference type="Gene3D" id="3.40.50.2300">
    <property type="match status" value="2"/>
</dbReference>
<dbReference type="InterPro" id="IPR036890">
    <property type="entry name" value="HATPase_C_sf"/>
</dbReference>
<dbReference type="PRINTS" id="PR00344">
    <property type="entry name" value="BCTRLSENSOR"/>
</dbReference>
<accession>A0A1M7YPH5</accession>
<feature type="domain" description="PAC" evidence="25">
    <location>
        <begin position="277"/>
        <end position="332"/>
    </location>
</feature>
<dbReference type="Pfam" id="PF01627">
    <property type="entry name" value="Hpt"/>
    <property type="match status" value="1"/>
</dbReference>
<dbReference type="GO" id="GO:0005524">
    <property type="term" value="F:ATP binding"/>
    <property type="evidence" value="ECO:0007669"/>
    <property type="project" value="UniProtKB-KW"/>
</dbReference>
<evidence type="ECO:0000259" key="25">
    <source>
        <dbReference type="PROSITE" id="PS50113"/>
    </source>
</evidence>
<keyword evidence="4" id="KW-1003">Cell membrane</keyword>
<sequence length="1065" mass="118222">MGVWQWDYEHGVGLTTEIDKAEAMEGFYQLQFYLFLIAMVSLCLILTACLLTLTIGQRATSFMRKSNEELEESVRERTLRLRSIIENAADGIIVMNNRGTVQNFSPAAERMFGFTRSEVEGQNIKMLMPEPVRSAHDGYLSHYRKGGEARVIGKTREVVGRRKNGETFDMDLAVSELFIGDEHLYTGIVRDITQRKKMENELQKSESRFRELVEHFGTNYFFYAHNSAGVFTYLSPSAGTMLGRSIDELMSHYGEYMADSPINQHVECNTQKTLNGETVPPYIIEMLTSSGESCFLEVSEFSVFDNENHVVGVQGIAHDITARLKAEDELRHAIGIAEEATKAKSDFLANMSHEIRTPMNAIIGMSELALQTDLDKKQHNYIEKVNRSAVSLLGIINDILDFSKIEAGKLDMEYIDFRLEDVMENLTSLLCLKAEEKGLELLFDVAADVPTALVGDPLRLGQMLVNIGNNAIKFTDQGQIVVSVRLEKLTSNKATLVFSVKDSGIGMSPEQQTKLFQSFSQADSSTTRKYGGSGLGLAICKRLCSMMDGEISVTSAVDQGSTFTFTANLGVQVGQPIGRVRPELPELKGLRVLVVDDNSIAREILTELLISFDFNVTAVSSAQEGMLKLSNDGVYDLIVMDWKMPRIDGITASKEIRSSQPDIPIILITAYSRDEALEVAHREGIHFNHVLSKPVAASSMLDAVMEAFGHDISDSDRQNLRVSREIGSTHKIRGAKILLVEDNDINQELAYELLTNAGIVVSIAENGQEALDRLAEEDFDGVLMDCQMPVMDGYTATKALRKDPRFADLPVIAMTANVMAGDRERAIESGMNDHIPKPINAADMFHTIAKWMTPAKPQSVVRLSKYEVADETFPELEGIDTKLGMEIAQNNAKLYRKLLSKFSRTYCDIETLLDSQDTEETGRFIHTLKGTAGNIGASQISRIALRLEESIAAQDDASVTGQLRHELSGLVNQAIQAIDELDSEATGLKPSGDDETDPEKEKLLIQKLRSLLEDDDTEALEVLNELEELPVQSFDKAKLKTLSKAISEYDFDSALDTLDDIETDT</sequence>
<dbReference type="InterPro" id="IPR036097">
    <property type="entry name" value="HisK_dim/P_sf"/>
</dbReference>
<evidence type="ECO:0000256" key="7">
    <source>
        <dbReference type="ARBA" id="ARBA00022692"/>
    </source>
</evidence>
<dbReference type="PROSITE" id="PS50113">
    <property type="entry name" value="PAC"/>
    <property type="match status" value="2"/>
</dbReference>
<dbReference type="SUPFAM" id="SSF47384">
    <property type="entry name" value="Homodimeric domain of signal transducing histidine kinase"/>
    <property type="match status" value="1"/>
</dbReference>
<proteinExistence type="predicted"/>
<evidence type="ECO:0000256" key="19">
    <source>
        <dbReference type="PROSITE-ProRule" id="PRU00110"/>
    </source>
</evidence>
<protein>
    <recommendedName>
        <fullName evidence="18">Sensor protein FixL</fullName>
        <ecNumber evidence="3">2.7.13.3</ecNumber>
    </recommendedName>
    <alternativeName>
        <fullName evidence="17">Sensory/regulatory protein RpfC</fullName>
    </alternativeName>
</protein>
<dbReference type="Gene3D" id="1.10.287.130">
    <property type="match status" value="1"/>
</dbReference>
<evidence type="ECO:0000313" key="27">
    <source>
        <dbReference type="EMBL" id="SHO54514.1"/>
    </source>
</evidence>
<dbReference type="InterPro" id="IPR003594">
    <property type="entry name" value="HATPase_dom"/>
</dbReference>
<comment type="function">
    <text evidence="15">Putative oxygen sensor; modulates the activity of FixJ, a transcriptional activator of nitrogen fixation fixK gene. FixL probably acts as a kinase that phosphorylates FixJ.</text>
</comment>
<feature type="domain" description="PAS" evidence="24">
    <location>
        <begin position="205"/>
        <end position="251"/>
    </location>
</feature>
<dbReference type="SUPFAM" id="SSF55874">
    <property type="entry name" value="ATPase domain of HSP90 chaperone/DNA topoisomerase II/histidine kinase"/>
    <property type="match status" value="1"/>
</dbReference>
<evidence type="ECO:0000256" key="2">
    <source>
        <dbReference type="ARBA" id="ARBA00004651"/>
    </source>
</evidence>
<dbReference type="InterPro" id="IPR036641">
    <property type="entry name" value="HPT_dom_sf"/>
</dbReference>
<dbReference type="InterPro" id="IPR003661">
    <property type="entry name" value="HisK_dim/P_dom"/>
</dbReference>
<keyword evidence="13" id="KW-0902">Two-component regulatory system</keyword>
<evidence type="ECO:0000256" key="1">
    <source>
        <dbReference type="ARBA" id="ARBA00000085"/>
    </source>
</evidence>
<dbReference type="Proteomes" id="UP000184600">
    <property type="component" value="Unassembled WGS sequence"/>
</dbReference>
<dbReference type="CDD" id="cd17546">
    <property type="entry name" value="REC_hyHK_CKI1_RcsC-like"/>
    <property type="match status" value="2"/>
</dbReference>
<dbReference type="PROSITE" id="PS50894">
    <property type="entry name" value="HPT"/>
    <property type="match status" value="1"/>
</dbReference>
<dbReference type="FunFam" id="1.10.287.130:FF:000002">
    <property type="entry name" value="Two-component osmosensing histidine kinase"/>
    <property type="match status" value="1"/>
</dbReference>
<evidence type="ECO:0000256" key="5">
    <source>
        <dbReference type="ARBA" id="ARBA00022553"/>
    </source>
</evidence>
<dbReference type="AlphaFoldDB" id="A0A1M7YPH5"/>
<feature type="transmembrane region" description="Helical" evidence="21">
    <location>
        <begin position="32"/>
        <end position="55"/>
    </location>
</feature>
<feature type="domain" description="Histidine kinase" evidence="22">
    <location>
        <begin position="350"/>
        <end position="571"/>
    </location>
</feature>
<dbReference type="InterPro" id="IPR008207">
    <property type="entry name" value="Sig_transdc_His_kin_Hpt_dom"/>
</dbReference>
<evidence type="ECO:0000256" key="11">
    <source>
        <dbReference type="ARBA" id="ARBA00022840"/>
    </source>
</evidence>
<dbReference type="InterPro" id="IPR001610">
    <property type="entry name" value="PAC"/>
</dbReference>